<dbReference type="SUPFAM" id="SSF110296">
    <property type="entry name" value="Oligoxyloglucan reducing end-specific cellobiohydrolase"/>
    <property type="match status" value="1"/>
</dbReference>
<proteinExistence type="predicted"/>
<evidence type="ECO:0000313" key="1">
    <source>
        <dbReference type="EMBL" id="MCA9728603.1"/>
    </source>
</evidence>
<dbReference type="InterPro" id="IPR052025">
    <property type="entry name" value="Xyloglucanase_GH74"/>
</dbReference>
<dbReference type="CDD" id="cd15482">
    <property type="entry name" value="Sialidase_non-viral"/>
    <property type="match status" value="1"/>
</dbReference>
<evidence type="ECO:0000313" key="2">
    <source>
        <dbReference type="Proteomes" id="UP000697710"/>
    </source>
</evidence>
<protein>
    <recommendedName>
        <fullName evidence="3">Exo-alpha-sialidase</fullName>
    </recommendedName>
</protein>
<dbReference type="Gene3D" id="2.130.10.10">
    <property type="entry name" value="YVTN repeat-like/Quinoprotein amine dehydrogenase"/>
    <property type="match status" value="1"/>
</dbReference>
<dbReference type="Proteomes" id="UP000697710">
    <property type="component" value="Unassembled WGS sequence"/>
</dbReference>
<reference evidence="1" key="1">
    <citation type="submission" date="2020-04" db="EMBL/GenBank/DDBJ databases">
        <authorList>
            <person name="Zhang T."/>
        </authorList>
    </citation>
    <scope>NUCLEOTIDE SEQUENCE</scope>
    <source>
        <strain evidence="1">HKST-UBA01</strain>
    </source>
</reference>
<dbReference type="InterPro" id="IPR015943">
    <property type="entry name" value="WD40/YVTN_repeat-like_dom_sf"/>
</dbReference>
<dbReference type="GO" id="GO:0010411">
    <property type="term" value="P:xyloglucan metabolic process"/>
    <property type="evidence" value="ECO:0007669"/>
    <property type="project" value="TreeGrafter"/>
</dbReference>
<name>A0A956M093_UNCEI</name>
<dbReference type="AlphaFoldDB" id="A0A956M093"/>
<organism evidence="1 2">
    <name type="scientific">Eiseniibacteriota bacterium</name>
    <dbReference type="NCBI Taxonomy" id="2212470"/>
    <lineage>
        <taxon>Bacteria</taxon>
        <taxon>Candidatus Eiseniibacteriota</taxon>
    </lineage>
</organism>
<comment type="caution">
    <text evidence="1">The sequence shown here is derived from an EMBL/GenBank/DDBJ whole genome shotgun (WGS) entry which is preliminary data.</text>
</comment>
<dbReference type="PANTHER" id="PTHR43739:SF5">
    <property type="entry name" value="EXO-ALPHA-SIALIDASE"/>
    <property type="match status" value="1"/>
</dbReference>
<sequence>MAKKVILSVGTKRGLFLMESGTRRAAWKVSGPFLKGWTVPYAIIDTRGTPRLHVSASHFAYGSTAYTADIAGKSFTAAKKLPEFPTLNRKAAQFVKKYGLPDPKHIWVITPGHEKQKKVLFCGTSPAGLFRSDDGGTSWEPVTALNEHRTRKDWSPGAGGQALHSLQVDPEDPDRMYVAISAAGAFRTEDGGKKWKPINTAVAQYVGAPKESEVGSCVHKLLVHPAKPGLLYQQNHVGVYRSENHGTTWQRIDEGLPYDFGFGLAVHPTDPTACYVLPLEPQEYSFRATDGALNVYRSQGKGWRKLTKGLPRKNAYLSVLRQAMDSDGMNPCGVYFGTAGGTVFASADDGASWSVAADFLPPIQSVTAAVVG</sequence>
<gene>
    <name evidence="1" type="ORF">KC729_13020</name>
</gene>
<reference evidence="1" key="2">
    <citation type="journal article" date="2021" name="Microbiome">
        <title>Successional dynamics and alternative stable states in a saline activated sludge microbial community over 9 years.</title>
        <authorList>
            <person name="Wang Y."/>
            <person name="Ye J."/>
            <person name="Ju F."/>
            <person name="Liu L."/>
            <person name="Boyd J.A."/>
            <person name="Deng Y."/>
            <person name="Parks D.H."/>
            <person name="Jiang X."/>
            <person name="Yin X."/>
            <person name="Woodcroft B.J."/>
            <person name="Tyson G.W."/>
            <person name="Hugenholtz P."/>
            <person name="Polz M.F."/>
            <person name="Zhang T."/>
        </authorList>
    </citation>
    <scope>NUCLEOTIDE SEQUENCE</scope>
    <source>
        <strain evidence="1">HKST-UBA01</strain>
    </source>
</reference>
<dbReference type="EMBL" id="JAGQHR010000428">
    <property type="protein sequence ID" value="MCA9728603.1"/>
    <property type="molecule type" value="Genomic_DNA"/>
</dbReference>
<accession>A0A956M093</accession>
<evidence type="ECO:0008006" key="3">
    <source>
        <dbReference type="Google" id="ProtNLM"/>
    </source>
</evidence>
<dbReference type="PANTHER" id="PTHR43739">
    <property type="entry name" value="XYLOGLUCANASE (EUROFUNG)"/>
    <property type="match status" value="1"/>
</dbReference>